<dbReference type="InterPro" id="IPR050768">
    <property type="entry name" value="UPF0353/GerABKA_families"/>
</dbReference>
<evidence type="ECO:0000256" key="3">
    <source>
        <dbReference type="SAM" id="MobiDB-lite"/>
    </source>
</evidence>
<keyword evidence="6" id="KW-1185">Reference proteome</keyword>
<protein>
    <submittedName>
        <fullName evidence="5">Spore germination protein</fullName>
    </submittedName>
</protein>
<name>A0ABT9U8R5_PAEHA</name>
<dbReference type="PANTHER" id="PTHR22550">
    <property type="entry name" value="SPORE GERMINATION PROTEIN"/>
    <property type="match status" value="1"/>
</dbReference>
<reference evidence="5 6" key="1">
    <citation type="submission" date="2023-07" db="EMBL/GenBank/DDBJ databases">
        <title>Sorghum-associated microbial communities from plants grown in Nebraska, USA.</title>
        <authorList>
            <person name="Schachtman D."/>
        </authorList>
    </citation>
    <scope>NUCLEOTIDE SEQUENCE [LARGE SCALE GENOMIC DNA]</scope>
    <source>
        <strain evidence="5 6">CC482</strain>
    </source>
</reference>
<gene>
    <name evidence="5" type="ORF">J2T15_004050</name>
</gene>
<organism evidence="5 6">
    <name type="scientific">Paenibacillus harenae</name>
    <dbReference type="NCBI Taxonomy" id="306543"/>
    <lineage>
        <taxon>Bacteria</taxon>
        <taxon>Bacillati</taxon>
        <taxon>Bacillota</taxon>
        <taxon>Bacilli</taxon>
        <taxon>Bacillales</taxon>
        <taxon>Paenibacillaceae</taxon>
        <taxon>Paenibacillus</taxon>
    </lineage>
</organism>
<keyword evidence="4" id="KW-1133">Transmembrane helix</keyword>
<dbReference type="PIRSF" id="PIRSF005690">
    <property type="entry name" value="GerBA"/>
    <property type="match status" value="1"/>
</dbReference>
<dbReference type="Proteomes" id="UP001229346">
    <property type="component" value="Unassembled WGS sequence"/>
</dbReference>
<feature type="transmembrane region" description="Helical" evidence="4">
    <location>
        <begin position="273"/>
        <end position="294"/>
    </location>
</feature>
<feature type="transmembrane region" description="Helical" evidence="4">
    <location>
        <begin position="393"/>
        <end position="421"/>
    </location>
</feature>
<comment type="caution">
    <text evidence="5">The sequence shown here is derived from an EMBL/GenBank/DDBJ whole genome shotgun (WGS) entry which is preliminary data.</text>
</comment>
<evidence type="ECO:0000256" key="2">
    <source>
        <dbReference type="ARBA" id="ARBA00023136"/>
    </source>
</evidence>
<feature type="transmembrane region" description="Helical" evidence="4">
    <location>
        <begin position="362"/>
        <end position="381"/>
    </location>
</feature>
<feature type="compositionally biased region" description="Basic and acidic residues" evidence="3">
    <location>
        <begin position="464"/>
        <end position="479"/>
    </location>
</feature>
<keyword evidence="2 4" id="KW-0472">Membrane</keyword>
<dbReference type="EMBL" id="JAUSSU010000008">
    <property type="protein sequence ID" value="MDQ0114594.1"/>
    <property type="molecule type" value="Genomic_DNA"/>
</dbReference>
<sequence length="479" mass="52943">MAEINSRISLIPDMVIREFVIQQTGKRAALVYLLGLTDKNAINNNILKPLLHNSIAGEVVDGELPVAIGNIRWLTEWSKVEQAIFQGYSVLFIDGRTDALALDTQGWPQRAIEDPQLEASLKGAHQGFVETAGQNIALVRRYIPNRELKVKQLRVGARGRTQILLVYLGDVANPEILQELEDRISQLDVDAIVSSGELAEYIEDNPYSPFPQFISTERPDAAASQLLQGRVMIIVDGSPVVIIAPASISTFFQNVDDYGTRWLVSSFLRMLRFFAFFVALCLPSFYIALISYNYDLLPVKLLLTIGESRAGVPFPPLVEALMMEITLEMMREAGVRLPAPIGQTVGIVGGIVIGQTAVQAGIVSNIMVVIVSFTAIASFILPNHDMSSGVRLLRFPMMFITFLFGIVGLVIGMMIIMAHLVSLESLGTPYGSPFAPMRFSDWKDTFFRLPVWKMNKRPTGARAIQEDRQGSSRPKGDGK</sequence>
<feature type="transmembrane region" description="Helical" evidence="4">
    <location>
        <begin position="231"/>
        <end position="252"/>
    </location>
</feature>
<evidence type="ECO:0000313" key="5">
    <source>
        <dbReference type="EMBL" id="MDQ0114594.1"/>
    </source>
</evidence>
<feature type="region of interest" description="Disordered" evidence="3">
    <location>
        <begin position="459"/>
        <end position="479"/>
    </location>
</feature>
<dbReference type="Pfam" id="PF03323">
    <property type="entry name" value="GerA"/>
    <property type="match status" value="1"/>
</dbReference>
<proteinExistence type="inferred from homology"/>
<comment type="similarity">
    <text evidence="1">Belongs to the GerABKA family.</text>
</comment>
<evidence type="ECO:0000256" key="4">
    <source>
        <dbReference type="SAM" id="Phobius"/>
    </source>
</evidence>
<evidence type="ECO:0000256" key="1">
    <source>
        <dbReference type="ARBA" id="ARBA00005278"/>
    </source>
</evidence>
<keyword evidence="4" id="KW-0812">Transmembrane</keyword>
<dbReference type="InterPro" id="IPR004995">
    <property type="entry name" value="Spore_Ger"/>
</dbReference>
<dbReference type="PANTHER" id="PTHR22550:SF16">
    <property type="entry name" value="SPORE GERMINATION PROTEIN"/>
    <property type="match status" value="1"/>
</dbReference>
<evidence type="ECO:0000313" key="6">
    <source>
        <dbReference type="Proteomes" id="UP001229346"/>
    </source>
</evidence>
<accession>A0ABT9U8R5</accession>